<feature type="transmembrane region" description="Helical" evidence="11">
    <location>
        <begin position="50"/>
        <end position="71"/>
    </location>
</feature>
<feature type="signal peptide" evidence="12">
    <location>
        <begin position="1"/>
        <end position="18"/>
    </location>
</feature>
<keyword evidence="7" id="KW-0520">NAD</keyword>
<comment type="subcellular location">
    <subcellularLocation>
        <location evidence="1">Membrane</location>
        <topology evidence="1">Multi-pass membrane protein</topology>
    </subcellularLocation>
</comment>
<dbReference type="GO" id="GO:0008137">
    <property type="term" value="F:NADH dehydrogenase (ubiquinone) activity"/>
    <property type="evidence" value="ECO:0007669"/>
    <property type="project" value="UniProtKB-EC"/>
</dbReference>
<dbReference type="Gene3D" id="1.10.287.3510">
    <property type="match status" value="1"/>
</dbReference>
<proteinExistence type="inferred from homology"/>
<feature type="chain" id="PRO_5012322874" description="NADH-ubiquinone oxidoreductase chain 4L" evidence="12">
    <location>
        <begin position="19"/>
        <end position="91"/>
    </location>
</feature>
<dbReference type="AlphaFoldDB" id="A0A1S5XVS9"/>
<evidence type="ECO:0000256" key="3">
    <source>
        <dbReference type="ARBA" id="ARBA00016612"/>
    </source>
</evidence>
<sequence length="91" mass="10130">MSELMMFFMLSVAKAVLSKNVVNSLISMEVAFVCIFIVFLYFMISAFYTPMGVTMFMVITIMESVLGLTIFMKLSTKGGSEVSKSMSCSLF</sequence>
<evidence type="ECO:0000256" key="2">
    <source>
        <dbReference type="ARBA" id="ARBA00010519"/>
    </source>
</evidence>
<accession>A0A1S5XVS9</accession>
<reference evidence="13" key="1">
    <citation type="journal article" date="2017" name="Genome Biol. Evol.">
        <title>The mitochondrial genome of the guanaco louse, Microthoracius praelongiceps: insights into the ancestral mitochondrial karyotype of sucking lice (Anoplura, Insecta).</title>
        <authorList>
            <person name="Shao R."/>
            <person name="Li H."/>
            <person name="Barker S.C."/>
            <person name="Song S."/>
        </authorList>
    </citation>
    <scope>NUCLEOTIDE SEQUENCE</scope>
</reference>
<keyword evidence="4 11" id="KW-0812">Transmembrane</keyword>
<dbReference type="InterPro" id="IPR039428">
    <property type="entry name" value="NUOK/Mnh_C1-like"/>
</dbReference>
<feature type="transmembrane region" description="Helical" evidence="11">
    <location>
        <begin position="21"/>
        <end position="44"/>
    </location>
</feature>
<evidence type="ECO:0000256" key="12">
    <source>
        <dbReference type="SAM" id="SignalP"/>
    </source>
</evidence>
<evidence type="ECO:0000256" key="4">
    <source>
        <dbReference type="ARBA" id="ARBA00022692"/>
    </source>
</evidence>
<evidence type="ECO:0000256" key="10">
    <source>
        <dbReference type="ARBA" id="ARBA00049551"/>
    </source>
</evidence>
<comment type="similarity">
    <text evidence="2">Belongs to the complex I subunit 4L family.</text>
</comment>
<evidence type="ECO:0000256" key="8">
    <source>
        <dbReference type="ARBA" id="ARBA00023136"/>
    </source>
</evidence>
<evidence type="ECO:0000256" key="9">
    <source>
        <dbReference type="ARBA" id="ARBA00031586"/>
    </source>
</evidence>
<gene>
    <name evidence="13" type="primary">nad4L</name>
</gene>
<evidence type="ECO:0000256" key="5">
    <source>
        <dbReference type="ARBA" id="ARBA00022967"/>
    </source>
</evidence>
<evidence type="ECO:0000256" key="7">
    <source>
        <dbReference type="ARBA" id="ARBA00023027"/>
    </source>
</evidence>
<keyword evidence="8 11" id="KW-0472">Membrane</keyword>
<name>A0A1S5XVS9_9NEOP</name>
<keyword evidence="6 11" id="KW-1133">Transmembrane helix</keyword>
<organism evidence="13">
    <name type="scientific">Microthoracius praelongiceps</name>
    <dbReference type="NCBI Taxonomy" id="1958934"/>
    <lineage>
        <taxon>Eukaryota</taxon>
        <taxon>Metazoa</taxon>
        <taxon>Ecdysozoa</taxon>
        <taxon>Arthropoda</taxon>
        <taxon>Hexapoda</taxon>
        <taxon>Insecta</taxon>
        <taxon>Pterygota</taxon>
        <taxon>Neoptera</taxon>
        <taxon>Paraneoptera</taxon>
        <taxon>Psocodea</taxon>
        <taxon>Troctomorpha</taxon>
        <taxon>Phthiraptera</taxon>
        <taxon>Anoplura</taxon>
        <taxon>Microthoraciidae</taxon>
        <taxon>Microthoracius</taxon>
    </lineage>
</organism>
<dbReference type="GO" id="GO:0016020">
    <property type="term" value="C:membrane"/>
    <property type="evidence" value="ECO:0007669"/>
    <property type="project" value="UniProtKB-SubCell"/>
</dbReference>
<comment type="catalytic activity">
    <reaction evidence="10">
        <text>a ubiquinone + NADH + 5 H(+)(in) = a ubiquinol + NAD(+) + 4 H(+)(out)</text>
        <dbReference type="Rhea" id="RHEA:29091"/>
        <dbReference type="Rhea" id="RHEA-COMP:9565"/>
        <dbReference type="Rhea" id="RHEA-COMP:9566"/>
        <dbReference type="ChEBI" id="CHEBI:15378"/>
        <dbReference type="ChEBI" id="CHEBI:16389"/>
        <dbReference type="ChEBI" id="CHEBI:17976"/>
        <dbReference type="ChEBI" id="CHEBI:57540"/>
        <dbReference type="ChEBI" id="CHEBI:57945"/>
        <dbReference type="EC" id="7.1.1.2"/>
    </reaction>
</comment>
<keyword evidence="13" id="KW-0496">Mitochondrion</keyword>
<evidence type="ECO:0000256" key="11">
    <source>
        <dbReference type="SAM" id="Phobius"/>
    </source>
</evidence>
<keyword evidence="12" id="KW-0732">Signal</keyword>
<evidence type="ECO:0000313" key="13">
    <source>
        <dbReference type="EMBL" id="AQQ72794.1"/>
    </source>
</evidence>
<keyword evidence="5" id="KW-1278">Translocase</keyword>
<dbReference type="EMBL" id="KX090382">
    <property type="protein sequence ID" value="AQQ72794.1"/>
    <property type="molecule type" value="Genomic_DNA"/>
</dbReference>
<protein>
    <recommendedName>
        <fullName evidence="3">NADH-ubiquinone oxidoreductase chain 4L</fullName>
    </recommendedName>
    <alternativeName>
        <fullName evidence="9">NADH dehydrogenase subunit 4L</fullName>
    </alternativeName>
</protein>
<geneLocation type="mitochondrion" evidence="13"/>
<dbReference type="Pfam" id="PF00420">
    <property type="entry name" value="Oxidored_q2"/>
    <property type="match status" value="1"/>
</dbReference>
<evidence type="ECO:0000256" key="1">
    <source>
        <dbReference type="ARBA" id="ARBA00004141"/>
    </source>
</evidence>
<evidence type="ECO:0000256" key="6">
    <source>
        <dbReference type="ARBA" id="ARBA00022989"/>
    </source>
</evidence>